<evidence type="ECO:0000259" key="6">
    <source>
        <dbReference type="PROSITE" id="PS50862"/>
    </source>
</evidence>
<dbReference type="SMART" id="SM00863">
    <property type="entry name" value="tRNA_SAD"/>
    <property type="match status" value="1"/>
</dbReference>
<evidence type="ECO:0000259" key="7">
    <source>
        <dbReference type="PROSITE" id="PS51880"/>
    </source>
</evidence>
<feature type="domain" description="Aminoacyl-transfer RNA synthetases class-II family profile" evidence="6">
    <location>
        <begin position="269"/>
        <end position="339"/>
    </location>
</feature>
<dbReference type="SUPFAM" id="SSF55186">
    <property type="entry name" value="ThrRS/AlaRS common domain"/>
    <property type="match status" value="1"/>
</dbReference>
<organism evidence="8 9">
    <name type="scientific">Methylophaga marina</name>
    <dbReference type="NCBI Taxonomy" id="45495"/>
    <lineage>
        <taxon>Bacteria</taxon>
        <taxon>Pseudomonadati</taxon>
        <taxon>Pseudomonadota</taxon>
        <taxon>Gammaproteobacteria</taxon>
        <taxon>Thiotrichales</taxon>
        <taxon>Piscirickettsiaceae</taxon>
        <taxon>Methylophaga</taxon>
    </lineage>
</organism>
<dbReference type="Gene3D" id="3.30.54.20">
    <property type="match status" value="1"/>
</dbReference>
<dbReference type="InterPro" id="IPR012676">
    <property type="entry name" value="TGS-like"/>
</dbReference>
<dbReference type="PANTHER" id="PTHR11451:SF44">
    <property type="entry name" value="THREONINE--TRNA LIGASE, CHLOROPLASTIC_MITOCHONDRIAL 2"/>
    <property type="match status" value="1"/>
</dbReference>
<proteinExistence type="predicted"/>
<dbReference type="InterPro" id="IPR004095">
    <property type="entry name" value="TGS"/>
</dbReference>
<dbReference type="EMBL" id="BAAADG010000003">
    <property type="protein sequence ID" value="GAA0220719.1"/>
    <property type="molecule type" value="Genomic_DNA"/>
</dbReference>
<dbReference type="Gene3D" id="3.30.930.10">
    <property type="entry name" value="Bira Bifunctional Protein, Domain 2"/>
    <property type="match status" value="1"/>
</dbReference>
<keyword evidence="9" id="KW-1185">Reference proteome</keyword>
<dbReference type="InterPro" id="IPR045864">
    <property type="entry name" value="aa-tRNA-synth_II/BPL/LPL"/>
</dbReference>
<evidence type="ECO:0000256" key="2">
    <source>
        <dbReference type="ARBA" id="ARBA00022723"/>
    </source>
</evidence>
<evidence type="ECO:0000256" key="4">
    <source>
        <dbReference type="ARBA" id="ARBA00022884"/>
    </source>
</evidence>
<feature type="domain" description="TGS" evidence="7">
    <location>
        <begin position="1"/>
        <end position="68"/>
    </location>
</feature>
<dbReference type="SUPFAM" id="SSF55681">
    <property type="entry name" value="Class II aaRS and biotin synthetases"/>
    <property type="match status" value="1"/>
</dbReference>
<keyword evidence="2" id="KW-0479">Metal-binding</keyword>
<dbReference type="SUPFAM" id="SSF81271">
    <property type="entry name" value="TGS-like"/>
    <property type="match status" value="1"/>
</dbReference>
<dbReference type="InterPro" id="IPR012947">
    <property type="entry name" value="tRNA_SAD"/>
</dbReference>
<dbReference type="PANTHER" id="PTHR11451">
    <property type="entry name" value="THREONINE-TRNA LIGASE"/>
    <property type="match status" value="1"/>
</dbReference>
<dbReference type="RefSeq" id="WP_343749569.1">
    <property type="nucleotide sequence ID" value="NZ_BAAADG010000003.1"/>
</dbReference>
<keyword evidence="1" id="KW-0820">tRNA-binding</keyword>
<dbReference type="Proteomes" id="UP001501476">
    <property type="component" value="Unassembled WGS sequence"/>
</dbReference>
<name>A0ABN0TG46_9GAMM</name>
<evidence type="ECO:0000256" key="1">
    <source>
        <dbReference type="ARBA" id="ARBA00022555"/>
    </source>
</evidence>
<dbReference type="InterPro" id="IPR012675">
    <property type="entry name" value="Beta-grasp_dom_sf"/>
</dbReference>
<dbReference type="InterPro" id="IPR006195">
    <property type="entry name" value="aa-tRNA-synth_II"/>
</dbReference>
<evidence type="ECO:0000256" key="3">
    <source>
        <dbReference type="ARBA" id="ARBA00022833"/>
    </source>
</evidence>
<reference evidence="8 9" key="1">
    <citation type="journal article" date="2019" name="Int. J. Syst. Evol. Microbiol.">
        <title>The Global Catalogue of Microorganisms (GCM) 10K type strain sequencing project: providing services to taxonomists for standard genome sequencing and annotation.</title>
        <authorList>
            <consortium name="The Broad Institute Genomics Platform"/>
            <consortium name="The Broad Institute Genome Sequencing Center for Infectious Disease"/>
            <person name="Wu L."/>
            <person name="Ma J."/>
        </authorList>
    </citation>
    <scope>NUCLEOTIDE SEQUENCE [LARGE SCALE GENOMIC DNA]</scope>
    <source>
        <strain evidence="8 9">JCM 6886</strain>
    </source>
</reference>
<dbReference type="CDD" id="cd01667">
    <property type="entry name" value="TGS_ThrRS"/>
    <property type="match status" value="1"/>
</dbReference>
<comment type="caution">
    <text evidence="8">The sequence shown here is derived from an EMBL/GenBank/DDBJ whole genome shotgun (WGS) entry which is preliminary data.</text>
</comment>
<dbReference type="InterPro" id="IPR018163">
    <property type="entry name" value="Thr/Ala-tRNA-synth_IIc_edit"/>
</dbReference>
<sequence length="339" mass="39143">MSIKQPHATFTVKFGDSDYSYDAAITGYDVITDICPAYRSTTVALQVNNVLQDLSDRISHDATVELILSDSKAGLEIIRHSTAHLFGHAIKQLFPDTKMVIGPVIENGFFYDVDSDYHFSPSDLDLIQERMETLAKTGYEVIKKKVPVAQARELFMERGETYKVNLIDDMDTDIKEVGLYYHQDYIDMCRGPHVPNMAFCGHFKLTKLSGAYWRGDAKNKMLQRIYGTAWNSAKELRTYLQAMEEAEKRDHRRIGKALDLFHFQEDAPGSVFWHPGGWLILQELIAYLRRRQNTEHYQEINSPDIMDRSLWETSGHWQNYRDHMFTTDTGMVAPLRKNQ</sequence>
<keyword evidence="4" id="KW-0694">RNA-binding</keyword>
<keyword evidence="3" id="KW-0862">Zinc</keyword>
<dbReference type="Gene3D" id="3.30.980.10">
    <property type="entry name" value="Threonyl-trna Synthetase, Chain A, domain 2"/>
    <property type="match status" value="1"/>
</dbReference>
<evidence type="ECO:0000256" key="5">
    <source>
        <dbReference type="ARBA" id="ARBA00022917"/>
    </source>
</evidence>
<evidence type="ECO:0000313" key="8">
    <source>
        <dbReference type="EMBL" id="GAA0220719.1"/>
    </source>
</evidence>
<protein>
    <recommendedName>
        <fullName evidence="10">Threonine--tRNA ligase</fullName>
    </recommendedName>
</protein>
<dbReference type="Gene3D" id="3.10.20.30">
    <property type="match status" value="1"/>
</dbReference>
<gene>
    <name evidence="8" type="ORF">GCM10008964_10340</name>
</gene>
<keyword evidence="5" id="KW-0648">Protein biosynthesis</keyword>
<evidence type="ECO:0000313" key="9">
    <source>
        <dbReference type="Proteomes" id="UP001501476"/>
    </source>
</evidence>
<dbReference type="PROSITE" id="PS50862">
    <property type="entry name" value="AA_TRNA_LIGASE_II"/>
    <property type="match status" value="1"/>
</dbReference>
<evidence type="ECO:0008006" key="10">
    <source>
        <dbReference type="Google" id="ProtNLM"/>
    </source>
</evidence>
<accession>A0ABN0TG46</accession>
<dbReference type="PROSITE" id="PS51880">
    <property type="entry name" value="TGS"/>
    <property type="match status" value="1"/>
</dbReference>
<dbReference type="Pfam" id="PF07973">
    <property type="entry name" value="tRNA_SAD"/>
    <property type="match status" value="1"/>
</dbReference>